<dbReference type="GO" id="GO:0005886">
    <property type="term" value="C:plasma membrane"/>
    <property type="evidence" value="ECO:0007669"/>
    <property type="project" value="UniProtKB-SubCell"/>
</dbReference>
<keyword evidence="3 7" id="KW-0808">Transferase</keyword>
<keyword evidence="8" id="KW-0449">Lipoprotein</keyword>
<dbReference type="RefSeq" id="WP_122965142.1">
    <property type="nucleotide sequence ID" value="NZ_BJMH01000002.1"/>
</dbReference>
<evidence type="ECO:0000313" key="8">
    <source>
        <dbReference type="EMBL" id="GEB31026.1"/>
    </source>
</evidence>
<feature type="binding site" evidence="7">
    <location>
        <position position="131"/>
    </location>
    <ligand>
        <name>a 1,2-diacyl-sn-glycero-3-phospho-(1'-sn-glycerol)</name>
        <dbReference type="ChEBI" id="CHEBI:64716"/>
    </ligand>
</feature>
<dbReference type="GO" id="GO:0008961">
    <property type="term" value="F:phosphatidylglycerol-prolipoprotein diacylglyceryl transferase activity"/>
    <property type="evidence" value="ECO:0007669"/>
    <property type="project" value="UniProtKB-UniRule"/>
</dbReference>
<evidence type="ECO:0000313" key="9">
    <source>
        <dbReference type="Proteomes" id="UP000316882"/>
    </source>
</evidence>
<evidence type="ECO:0000256" key="5">
    <source>
        <dbReference type="ARBA" id="ARBA00022989"/>
    </source>
</evidence>
<keyword evidence="6 7" id="KW-0472">Membrane</keyword>
<dbReference type="Pfam" id="PF01790">
    <property type="entry name" value="LGT"/>
    <property type="match status" value="1"/>
</dbReference>
<dbReference type="HAMAP" id="MF_01147">
    <property type="entry name" value="Lgt"/>
    <property type="match status" value="1"/>
</dbReference>
<keyword evidence="9" id="KW-1185">Reference proteome</keyword>
<sequence>MIDPIAISLGPLKIHWYGIIMGLAFFLGTYLARHNSKRSGIDPDHVLNMVVLIIPAAIVCARLYYVVFEWAQYKDNLMDIFAVWKGGLAIHGGLIGGVLAGTYYIRKHNLPFLRLADIFMPSVILGQAIGRWGNFINQEAHGETVSAEFMAKFPAFIRDQMFIGGQYYHPTFLYESLWNLVVFGILMLLLYRLKKFDGQVLFSYMILYSIGRFFIEGMRTDSLLIADTLRVAQLVSLSLIALGAILMLVFARKSKQSRPSQNSME</sequence>
<dbReference type="EC" id="2.5.1.145" evidence="7"/>
<dbReference type="AlphaFoldDB" id="A0A4Y3PGI5"/>
<keyword evidence="2 7" id="KW-1003">Cell membrane</keyword>
<proteinExistence type="inferred from homology"/>
<dbReference type="UniPathway" id="UPA00664"/>
<dbReference type="EMBL" id="BJMH01000002">
    <property type="protein sequence ID" value="GEB31026.1"/>
    <property type="molecule type" value="Genomic_DNA"/>
</dbReference>
<gene>
    <name evidence="7 8" type="primary">lgt</name>
    <name evidence="8" type="ORF">BPA01_06060</name>
</gene>
<dbReference type="Proteomes" id="UP000316882">
    <property type="component" value="Unassembled WGS sequence"/>
</dbReference>
<evidence type="ECO:0000256" key="2">
    <source>
        <dbReference type="ARBA" id="ARBA00022475"/>
    </source>
</evidence>
<dbReference type="PANTHER" id="PTHR30589:SF0">
    <property type="entry name" value="PHOSPHATIDYLGLYCEROL--PROLIPOPROTEIN DIACYLGLYCERYL TRANSFERASE"/>
    <property type="match status" value="1"/>
</dbReference>
<dbReference type="PANTHER" id="PTHR30589">
    <property type="entry name" value="PROLIPOPROTEIN DIACYLGLYCERYL TRANSFERASE"/>
    <property type="match status" value="1"/>
</dbReference>
<dbReference type="STRING" id="54914.AV540_09050"/>
<name>A0A4Y3PGI5_BREPA</name>
<comment type="pathway">
    <text evidence="7">Protein modification; lipoprotein biosynthesis (diacylglyceryl transfer).</text>
</comment>
<protein>
    <recommendedName>
        <fullName evidence="7">Phosphatidylglycerol--prolipoprotein diacylglyceryl transferase</fullName>
        <ecNumber evidence="7">2.5.1.145</ecNumber>
    </recommendedName>
</protein>
<comment type="caution">
    <text evidence="8">The sequence shown here is derived from an EMBL/GenBank/DDBJ whole genome shotgun (WGS) entry which is preliminary data.</text>
</comment>
<dbReference type="NCBIfam" id="TIGR00544">
    <property type="entry name" value="lgt"/>
    <property type="match status" value="1"/>
</dbReference>
<keyword evidence="4 7" id="KW-0812">Transmembrane</keyword>
<evidence type="ECO:0000256" key="4">
    <source>
        <dbReference type="ARBA" id="ARBA00022692"/>
    </source>
</evidence>
<comment type="function">
    <text evidence="7">Catalyzes the transfer of the diacylglyceryl group from phosphatidylglycerol to the sulfhydryl group of the N-terminal cysteine of a prolipoprotein, the first step in the formation of mature lipoproteins.</text>
</comment>
<dbReference type="InterPro" id="IPR001640">
    <property type="entry name" value="Lgt"/>
</dbReference>
<dbReference type="PROSITE" id="PS01311">
    <property type="entry name" value="LGT"/>
    <property type="match status" value="1"/>
</dbReference>
<comment type="subcellular location">
    <subcellularLocation>
        <location evidence="7">Cell membrane</location>
        <topology evidence="7">Multi-pass membrane protein</topology>
    </subcellularLocation>
</comment>
<dbReference type="GO" id="GO:0042158">
    <property type="term" value="P:lipoprotein biosynthetic process"/>
    <property type="evidence" value="ECO:0007669"/>
    <property type="project" value="UniProtKB-UniRule"/>
</dbReference>
<organism evidence="8 9">
    <name type="scientific">Brevibacillus parabrevis</name>
    <dbReference type="NCBI Taxonomy" id="54914"/>
    <lineage>
        <taxon>Bacteria</taxon>
        <taxon>Bacillati</taxon>
        <taxon>Bacillota</taxon>
        <taxon>Bacilli</taxon>
        <taxon>Bacillales</taxon>
        <taxon>Paenibacillaceae</taxon>
        <taxon>Brevibacillus</taxon>
    </lineage>
</organism>
<evidence type="ECO:0000256" key="7">
    <source>
        <dbReference type="HAMAP-Rule" id="MF_01147"/>
    </source>
</evidence>
<comment type="catalytic activity">
    <reaction evidence="7">
        <text>L-cysteinyl-[prolipoprotein] + a 1,2-diacyl-sn-glycero-3-phospho-(1'-sn-glycerol) = an S-1,2-diacyl-sn-glyceryl-L-cysteinyl-[prolipoprotein] + sn-glycerol 1-phosphate + H(+)</text>
        <dbReference type="Rhea" id="RHEA:56712"/>
        <dbReference type="Rhea" id="RHEA-COMP:14679"/>
        <dbReference type="Rhea" id="RHEA-COMP:14680"/>
        <dbReference type="ChEBI" id="CHEBI:15378"/>
        <dbReference type="ChEBI" id="CHEBI:29950"/>
        <dbReference type="ChEBI" id="CHEBI:57685"/>
        <dbReference type="ChEBI" id="CHEBI:64716"/>
        <dbReference type="ChEBI" id="CHEBI:140658"/>
        <dbReference type="EC" id="2.5.1.145"/>
    </reaction>
</comment>
<reference evidence="8 9" key="1">
    <citation type="submission" date="2019-06" db="EMBL/GenBank/DDBJ databases">
        <title>Whole genome shotgun sequence of Brevibacillus parabrevis NBRC 12334.</title>
        <authorList>
            <person name="Hosoyama A."/>
            <person name="Uohara A."/>
            <person name="Ohji S."/>
            <person name="Ichikawa N."/>
        </authorList>
    </citation>
    <scope>NUCLEOTIDE SEQUENCE [LARGE SCALE GENOMIC DNA]</scope>
    <source>
        <strain evidence="8 9">NBRC 12334</strain>
    </source>
</reference>
<dbReference type="GeneID" id="87612701"/>
<accession>A0A4Y3PGI5</accession>
<evidence type="ECO:0000256" key="3">
    <source>
        <dbReference type="ARBA" id="ARBA00022679"/>
    </source>
</evidence>
<evidence type="ECO:0000256" key="1">
    <source>
        <dbReference type="ARBA" id="ARBA00007150"/>
    </source>
</evidence>
<comment type="similarity">
    <text evidence="1 7">Belongs to the Lgt family.</text>
</comment>
<evidence type="ECO:0000256" key="6">
    <source>
        <dbReference type="ARBA" id="ARBA00023136"/>
    </source>
</evidence>
<keyword evidence="5 7" id="KW-1133">Transmembrane helix</keyword>